<evidence type="ECO:0000256" key="4">
    <source>
        <dbReference type="ARBA" id="ARBA00022741"/>
    </source>
</evidence>
<dbReference type="NCBIfam" id="TIGR00513">
    <property type="entry name" value="accA"/>
    <property type="match status" value="1"/>
</dbReference>
<dbReference type="Pfam" id="PF03255">
    <property type="entry name" value="ACCA"/>
    <property type="match status" value="1"/>
</dbReference>
<dbReference type="PATRIC" id="fig|29422.6.peg.2051"/>
<evidence type="ECO:0000256" key="2">
    <source>
        <dbReference type="ARBA" id="ARBA00022516"/>
    </source>
</evidence>
<evidence type="ECO:0000256" key="7">
    <source>
        <dbReference type="ARBA" id="ARBA00023098"/>
    </source>
</evidence>
<dbReference type="PANTHER" id="PTHR42853">
    <property type="entry name" value="ACETYL-COENZYME A CARBOXYLASE CARBOXYL TRANSFERASE SUBUNIT ALPHA"/>
    <property type="match status" value="1"/>
</dbReference>
<keyword evidence="2 10" id="KW-0444">Lipid biosynthesis</keyword>
<dbReference type="NCBIfam" id="NF041504">
    <property type="entry name" value="AccA_sub"/>
    <property type="match status" value="1"/>
</dbReference>
<evidence type="ECO:0000256" key="9">
    <source>
        <dbReference type="ARBA" id="ARBA00049152"/>
    </source>
</evidence>
<evidence type="ECO:0000256" key="10">
    <source>
        <dbReference type="HAMAP-Rule" id="MF_00823"/>
    </source>
</evidence>
<dbReference type="EMBL" id="LNXV01000029">
    <property type="protein sequence ID" value="KTC81402.1"/>
    <property type="molecule type" value="Genomic_DNA"/>
</dbReference>
<keyword evidence="12" id="KW-0436">Ligase</keyword>
<proteinExistence type="inferred from homology"/>
<evidence type="ECO:0000256" key="8">
    <source>
        <dbReference type="ARBA" id="ARBA00023160"/>
    </source>
</evidence>
<dbReference type="GO" id="GO:0009317">
    <property type="term" value="C:acetyl-CoA carboxylase complex"/>
    <property type="evidence" value="ECO:0007669"/>
    <property type="project" value="InterPro"/>
</dbReference>
<organism evidence="12 13">
    <name type="scientific">Legionella brunensis</name>
    <dbReference type="NCBI Taxonomy" id="29422"/>
    <lineage>
        <taxon>Bacteria</taxon>
        <taxon>Pseudomonadati</taxon>
        <taxon>Pseudomonadota</taxon>
        <taxon>Gammaproteobacteria</taxon>
        <taxon>Legionellales</taxon>
        <taxon>Legionellaceae</taxon>
        <taxon>Legionella</taxon>
    </lineage>
</organism>
<dbReference type="InterPro" id="IPR001095">
    <property type="entry name" value="Acetyl_CoA_COase_a_su"/>
</dbReference>
<dbReference type="HAMAP" id="MF_00823">
    <property type="entry name" value="AcetylCoA_CT_alpha"/>
    <property type="match status" value="1"/>
</dbReference>
<comment type="similarity">
    <text evidence="10">Belongs to the AccA family.</text>
</comment>
<keyword evidence="6 10" id="KW-0067">ATP-binding</keyword>
<evidence type="ECO:0000256" key="1">
    <source>
        <dbReference type="ARBA" id="ARBA00004956"/>
    </source>
</evidence>
<sequence>MSRQFLDFEQPIEELNQKIQALRMVGNDNEVNLSEEIARLEAKCEELTANIFSNLEPWQVAQMARHPLRPQTTDYIENIFTDFQELHGDRHYSSAPAIIGGLARLNGEPVIVLGHQKGKRTKEKVYRNFGMARPEEYRKALRLMKMAEKFKLPIFTFIDTAGAYPGIGAEERNQSEAIARNLLEMAKLKTIVICTVTGEAGSGGALAIGVGDRVLMLQYGIYSVISPEGCASILWKDAAKASEAARAMGITADRIIESGLVDSVVPEPLGGAHRNVTEMAIRLKEILIDELRILKTLSINELLQERYQKFMAMGACD</sequence>
<comment type="subunit">
    <text evidence="10">Acetyl-CoA carboxylase is a heterohexamer composed of biotin carboxyl carrier protein (AccB), biotin carboxylase (AccC) and two subunits each of ACCase subunit alpha (AccA) and ACCase subunit beta (AccD).</text>
</comment>
<dbReference type="OrthoDB" id="9808023at2"/>
<dbReference type="GO" id="GO:2001295">
    <property type="term" value="P:malonyl-CoA biosynthetic process"/>
    <property type="evidence" value="ECO:0007669"/>
    <property type="project" value="UniProtKB-UniRule"/>
</dbReference>
<dbReference type="GO" id="GO:0003989">
    <property type="term" value="F:acetyl-CoA carboxylase activity"/>
    <property type="evidence" value="ECO:0007669"/>
    <property type="project" value="InterPro"/>
</dbReference>
<keyword evidence="13" id="KW-1185">Reference proteome</keyword>
<keyword evidence="5 10" id="KW-0276">Fatty acid metabolism</keyword>
<dbReference type="InterPro" id="IPR029045">
    <property type="entry name" value="ClpP/crotonase-like_dom_sf"/>
</dbReference>
<feature type="domain" description="CoA carboxyltransferase C-terminal" evidence="11">
    <location>
        <begin position="32"/>
        <end position="293"/>
    </location>
</feature>
<keyword evidence="4 10" id="KW-0547">Nucleotide-binding</keyword>
<keyword evidence="7 10" id="KW-0443">Lipid metabolism</keyword>
<evidence type="ECO:0000313" key="13">
    <source>
        <dbReference type="Proteomes" id="UP000054742"/>
    </source>
</evidence>
<dbReference type="Proteomes" id="UP000054742">
    <property type="component" value="Unassembled WGS sequence"/>
</dbReference>
<keyword evidence="10" id="KW-0963">Cytoplasm</keyword>
<dbReference type="GO" id="GO:0006633">
    <property type="term" value="P:fatty acid biosynthetic process"/>
    <property type="evidence" value="ECO:0007669"/>
    <property type="project" value="UniProtKB-KW"/>
</dbReference>
<evidence type="ECO:0000256" key="3">
    <source>
        <dbReference type="ARBA" id="ARBA00022679"/>
    </source>
</evidence>
<keyword evidence="3 10" id="KW-0808">Transferase</keyword>
<dbReference type="EC" id="2.1.3.15" evidence="10"/>
<dbReference type="PRINTS" id="PR01069">
    <property type="entry name" value="ACCCTRFRASEA"/>
</dbReference>
<comment type="caution">
    <text evidence="12">The sequence shown here is derived from an EMBL/GenBank/DDBJ whole genome shotgun (WGS) entry which is preliminary data.</text>
</comment>
<dbReference type="GO" id="GO:0005524">
    <property type="term" value="F:ATP binding"/>
    <property type="evidence" value="ECO:0007669"/>
    <property type="project" value="UniProtKB-KW"/>
</dbReference>
<dbReference type="UniPathway" id="UPA00655">
    <property type="reaction ID" value="UER00711"/>
</dbReference>
<gene>
    <name evidence="10 12" type="primary">accA</name>
    <name evidence="12" type="ORF">Lbru_1922</name>
</gene>
<dbReference type="RefSeq" id="WP_058441922.1">
    <property type="nucleotide sequence ID" value="NZ_CAAAHU010000002.1"/>
</dbReference>
<comment type="catalytic activity">
    <reaction evidence="9 10">
        <text>N(6)-carboxybiotinyl-L-lysyl-[protein] + acetyl-CoA = N(6)-biotinyl-L-lysyl-[protein] + malonyl-CoA</text>
        <dbReference type="Rhea" id="RHEA:54728"/>
        <dbReference type="Rhea" id="RHEA-COMP:10505"/>
        <dbReference type="Rhea" id="RHEA-COMP:10506"/>
        <dbReference type="ChEBI" id="CHEBI:57288"/>
        <dbReference type="ChEBI" id="CHEBI:57384"/>
        <dbReference type="ChEBI" id="CHEBI:83144"/>
        <dbReference type="ChEBI" id="CHEBI:83145"/>
        <dbReference type="EC" id="2.1.3.15"/>
    </reaction>
</comment>
<dbReference type="AlphaFoldDB" id="A0A0W0SD68"/>
<evidence type="ECO:0000256" key="5">
    <source>
        <dbReference type="ARBA" id="ARBA00022832"/>
    </source>
</evidence>
<comment type="subcellular location">
    <subcellularLocation>
        <location evidence="10">Cytoplasm</location>
    </subcellularLocation>
</comment>
<evidence type="ECO:0000313" key="12">
    <source>
        <dbReference type="EMBL" id="KTC81402.1"/>
    </source>
</evidence>
<dbReference type="NCBIfam" id="NF004344">
    <property type="entry name" value="PRK05724.1"/>
    <property type="match status" value="1"/>
</dbReference>
<dbReference type="GO" id="GO:0016743">
    <property type="term" value="F:carboxyl- or carbamoyltransferase activity"/>
    <property type="evidence" value="ECO:0007669"/>
    <property type="project" value="UniProtKB-UniRule"/>
</dbReference>
<dbReference type="PROSITE" id="PS50989">
    <property type="entry name" value="COA_CT_CTER"/>
    <property type="match status" value="1"/>
</dbReference>
<dbReference type="PANTHER" id="PTHR42853:SF3">
    <property type="entry name" value="ACETYL-COENZYME A CARBOXYLASE CARBOXYL TRANSFERASE SUBUNIT ALPHA, CHLOROPLASTIC"/>
    <property type="match status" value="1"/>
</dbReference>
<evidence type="ECO:0000256" key="6">
    <source>
        <dbReference type="ARBA" id="ARBA00022840"/>
    </source>
</evidence>
<dbReference type="STRING" id="29422.Lbru_1922"/>
<keyword evidence="8 10" id="KW-0275">Fatty acid biosynthesis</keyword>
<name>A0A0W0SD68_9GAMM</name>
<accession>A0A0W0SD68</accession>
<reference evidence="12 13" key="1">
    <citation type="submission" date="2015-11" db="EMBL/GenBank/DDBJ databases">
        <title>Genomic analysis of 38 Legionella species identifies large and diverse effector repertoires.</title>
        <authorList>
            <person name="Burstein D."/>
            <person name="Amaro F."/>
            <person name="Zusman T."/>
            <person name="Lifshitz Z."/>
            <person name="Cohen O."/>
            <person name="Gilbert J.A."/>
            <person name="Pupko T."/>
            <person name="Shuman H.A."/>
            <person name="Segal G."/>
        </authorList>
    </citation>
    <scope>NUCLEOTIDE SEQUENCE [LARGE SCALE GENOMIC DNA]</scope>
    <source>
        <strain evidence="12 13">ATCC 43878</strain>
    </source>
</reference>
<dbReference type="Gene3D" id="3.90.226.10">
    <property type="entry name" value="2-enoyl-CoA Hydratase, Chain A, domain 1"/>
    <property type="match status" value="1"/>
</dbReference>
<comment type="pathway">
    <text evidence="1 10">Lipid metabolism; malonyl-CoA biosynthesis; malonyl-CoA from acetyl-CoA: step 1/1.</text>
</comment>
<dbReference type="SUPFAM" id="SSF52096">
    <property type="entry name" value="ClpP/crotonase"/>
    <property type="match status" value="1"/>
</dbReference>
<comment type="function">
    <text evidence="10">Component of the acetyl coenzyme A carboxylase (ACC) complex. First, biotin carboxylase catalyzes the carboxylation of biotin on its carrier protein (BCCP) and then the CO(2) group is transferred by the carboxyltransferase to acetyl-CoA to form malonyl-CoA.</text>
</comment>
<evidence type="ECO:0000259" key="11">
    <source>
        <dbReference type="PROSITE" id="PS50989"/>
    </source>
</evidence>
<dbReference type="InterPro" id="IPR011763">
    <property type="entry name" value="COA_CT_C"/>
</dbReference>
<protein>
    <recommendedName>
        <fullName evidence="10">Acetyl-coenzyme A carboxylase carboxyl transferase subunit alpha</fullName>
        <shortName evidence="10">ACCase subunit alpha</shortName>
        <shortName evidence="10">Acetyl-CoA carboxylase carboxyltransferase subunit alpha</shortName>
        <ecNumber evidence="10">2.1.3.15</ecNumber>
    </recommendedName>
</protein>